<proteinExistence type="predicted"/>
<feature type="compositionally biased region" description="Basic and acidic residues" evidence="1">
    <location>
        <begin position="465"/>
        <end position="478"/>
    </location>
</feature>
<feature type="compositionally biased region" description="Polar residues" evidence="1">
    <location>
        <begin position="230"/>
        <end position="239"/>
    </location>
</feature>
<feature type="region of interest" description="Disordered" evidence="1">
    <location>
        <begin position="39"/>
        <end position="92"/>
    </location>
</feature>
<dbReference type="EMBL" id="UYRU01053978">
    <property type="protein sequence ID" value="VDN12465.1"/>
    <property type="molecule type" value="Genomic_DNA"/>
</dbReference>
<reference evidence="2 3" key="1">
    <citation type="submission" date="2018-11" db="EMBL/GenBank/DDBJ databases">
        <authorList>
            <consortium name="Pathogen Informatics"/>
        </authorList>
    </citation>
    <scope>NUCLEOTIDE SEQUENCE [LARGE SCALE GENOMIC DNA]</scope>
</reference>
<keyword evidence="3" id="KW-1185">Reference proteome</keyword>
<gene>
    <name evidence="2" type="ORF">DILT_LOCUS8296</name>
</gene>
<dbReference type="Proteomes" id="UP000281553">
    <property type="component" value="Unassembled WGS sequence"/>
</dbReference>
<organism evidence="2 3">
    <name type="scientific">Dibothriocephalus latus</name>
    <name type="common">Fish tapeworm</name>
    <name type="synonym">Diphyllobothrium latum</name>
    <dbReference type="NCBI Taxonomy" id="60516"/>
    <lineage>
        <taxon>Eukaryota</taxon>
        <taxon>Metazoa</taxon>
        <taxon>Spiralia</taxon>
        <taxon>Lophotrochozoa</taxon>
        <taxon>Platyhelminthes</taxon>
        <taxon>Cestoda</taxon>
        <taxon>Eucestoda</taxon>
        <taxon>Diphyllobothriidea</taxon>
        <taxon>Diphyllobothriidae</taxon>
        <taxon>Dibothriocephalus</taxon>
    </lineage>
</organism>
<accession>A0A3P7L4W5</accession>
<dbReference type="AlphaFoldDB" id="A0A3P7L4W5"/>
<evidence type="ECO:0000313" key="2">
    <source>
        <dbReference type="EMBL" id="VDN12465.1"/>
    </source>
</evidence>
<feature type="region of interest" description="Disordered" evidence="1">
    <location>
        <begin position="456"/>
        <end position="488"/>
    </location>
</feature>
<protein>
    <submittedName>
        <fullName evidence="2">Uncharacterized protein</fullName>
    </submittedName>
</protein>
<name>A0A3P7L4W5_DIBLA</name>
<feature type="compositionally biased region" description="Acidic residues" evidence="1">
    <location>
        <begin position="71"/>
        <end position="82"/>
    </location>
</feature>
<feature type="compositionally biased region" description="Polar residues" evidence="1">
    <location>
        <begin position="208"/>
        <end position="218"/>
    </location>
</feature>
<feature type="region of interest" description="Disordered" evidence="1">
    <location>
        <begin position="120"/>
        <end position="302"/>
    </location>
</feature>
<feature type="compositionally biased region" description="Basic and acidic residues" evidence="1">
    <location>
        <begin position="240"/>
        <end position="263"/>
    </location>
</feature>
<evidence type="ECO:0000256" key="1">
    <source>
        <dbReference type="SAM" id="MobiDB-lite"/>
    </source>
</evidence>
<sequence length="562" mass="59660">MMHHMADQYPPLPQGDQRPGGVLADAAIACYGTWIKDGGGQKAGSSALPLSSRAEAKSGKARAADPVIAEGPEEQEEEEEEEKILHFEPAPPAQTDCGETMCTAASLPGKTCASVCRSMKSQGSDRTGCKKPVGCSGVSLRRKGRKLTGLPKKPEPNSGKKQRLKGGSEALKAVPVSSGQSSSLEEEVPVEVISPPNAIRTGTEKSSSRCAESCSLQRGPSKCLTRKRTTASSAAQSPKSELKTPSRTQQDDKSLEKIKEKGQRASGGAVLKTPTHVTNKMDESTLPQQKRALRENSQLESPLKAPFLGEIQADVNTVICGQPSPDKGPFGTEVNYAEMCRTGVLSGLPFSDKDLEEDYLSCLSQKGELINQTQAQLSKKVASAREQLASVLDLLERTDQQDYTEEEFLREVKKLNLDSDFPVTPSYYATKKKAAGNETEAGGGPSAVPRIRIASESSQGLPEAPAEKTNTEGEDGKPPCDSVSEEAASSVNVKLPGVAVLELMTGVRSVRLPLTENVPKDSLVAVSVDLAEPQASTLLCEGLGTAHHVDSPLTVSIDLAET</sequence>
<feature type="region of interest" description="Disordered" evidence="1">
    <location>
        <begin position="1"/>
        <end position="20"/>
    </location>
</feature>
<evidence type="ECO:0000313" key="3">
    <source>
        <dbReference type="Proteomes" id="UP000281553"/>
    </source>
</evidence>